<feature type="region of interest" description="Disordered" evidence="1">
    <location>
        <begin position="197"/>
        <end position="224"/>
    </location>
</feature>
<evidence type="ECO:0000313" key="3">
    <source>
        <dbReference type="Proteomes" id="UP000265515"/>
    </source>
</evidence>
<feature type="compositionally biased region" description="Acidic residues" evidence="1">
    <location>
        <begin position="203"/>
        <end position="219"/>
    </location>
</feature>
<organism evidence="2 3">
    <name type="scientific">Chara braunii</name>
    <name type="common">Braun's stonewort</name>
    <dbReference type="NCBI Taxonomy" id="69332"/>
    <lineage>
        <taxon>Eukaryota</taxon>
        <taxon>Viridiplantae</taxon>
        <taxon>Streptophyta</taxon>
        <taxon>Charophyceae</taxon>
        <taxon>Charales</taxon>
        <taxon>Characeae</taxon>
        <taxon>Chara</taxon>
    </lineage>
</organism>
<dbReference type="Proteomes" id="UP000265515">
    <property type="component" value="Unassembled WGS sequence"/>
</dbReference>
<protein>
    <submittedName>
        <fullName evidence="2">Uncharacterized protein</fullName>
    </submittedName>
</protein>
<accession>A0A388K6I8</accession>
<feature type="compositionally biased region" description="Basic and acidic residues" evidence="1">
    <location>
        <begin position="35"/>
        <end position="50"/>
    </location>
</feature>
<sequence>MATERVNKELDSLKADNQALVHDFLTLRDEVENLKRGSKCGDEAVTEKSPPEGPARGKMKPTAEGQTPREWAQLAEAYRRMCDERDMADREVPALRERINCIKLTSPSSSRRKLFGRRKSLEGGTGGDEVKVAFVRKVGEDKETFHKRVSMDLGKLRKSQLEKLYSEEEIENEGVTKTTGDLAEIYTVRAFEQRTNRRLLGQDGDEEHEEEEQDEEESADVAAASVDGLTASESSWDRYRAPVIFIRLLQLFRI</sequence>
<dbReference type="EMBL" id="BFEA01000064">
    <property type="protein sequence ID" value="GBG65665.1"/>
    <property type="molecule type" value="Genomic_DNA"/>
</dbReference>
<name>A0A388K6I8_CHABU</name>
<keyword evidence="3" id="KW-1185">Reference proteome</keyword>
<gene>
    <name evidence="2" type="ORF">CBR_g51965</name>
</gene>
<proteinExistence type="predicted"/>
<reference evidence="2 3" key="1">
    <citation type="journal article" date="2018" name="Cell">
        <title>The Chara Genome: Secondary Complexity and Implications for Plant Terrestrialization.</title>
        <authorList>
            <person name="Nishiyama T."/>
            <person name="Sakayama H."/>
            <person name="Vries J.D."/>
            <person name="Buschmann H."/>
            <person name="Saint-Marcoux D."/>
            <person name="Ullrich K.K."/>
            <person name="Haas F.B."/>
            <person name="Vanderstraeten L."/>
            <person name="Becker D."/>
            <person name="Lang D."/>
            <person name="Vosolsobe S."/>
            <person name="Rombauts S."/>
            <person name="Wilhelmsson P.K.I."/>
            <person name="Janitza P."/>
            <person name="Kern R."/>
            <person name="Heyl A."/>
            <person name="Rumpler F."/>
            <person name="Villalobos L.I.A.C."/>
            <person name="Clay J.M."/>
            <person name="Skokan R."/>
            <person name="Toyoda A."/>
            <person name="Suzuki Y."/>
            <person name="Kagoshima H."/>
            <person name="Schijlen E."/>
            <person name="Tajeshwar N."/>
            <person name="Catarino B."/>
            <person name="Hetherington A.J."/>
            <person name="Saltykova A."/>
            <person name="Bonnot C."/>
            <person name="Breuninger H."/>
            <person name="Symeonidi A."/>
            <person name="Radhakrishnan G.V."/>
            <person name="Van Nieuwerburgh F."/>
            <person name="Deforce D."/>
            <person name="Chang C."/>
            <person name="Karol K.G."/>
            <person name="Hedrich R."/>
            <person name="Ulvskov P."/>
            <person name="Glockner G."/>
            <person name="Delwiche C.F."/>
            <person name="Petrasek J."/>
            <person name="Van de Peer Y."/>
            <person name="Friml J."/>
            <person name="Beilby M."/>
            <person name="Dolan L."/>
            <person name="Kohara Y."/>
            <person name="Sugano S."/>
            <person name="Fujiyama A."/>
            <person name="Delaux P.-M."/>
            <person name="Quint M."/>
            <person name="TheiBen G."/>
            <person name="Hagemann M."/>
            <person name="Harholt J."/>
            <person name="Dunand C."/>
            <person name="Zachgo S."/>
            <person name="Langdale J."/>
            <person name="Maumus F."/>
            <person name="Straeten D.V.D."/>
            <person name="Gould S.B."/>
            <person name="Rensing S.A."/>
        </authorList>
    </citation>
    <scope>NUCLEOTIDE SEQUENCE [LARGE SCALE GENOMIC DNA]</scope>
    <source>
        <strain evidence="2 3">S276</strain>
    </source>
</reference>
<feature type="region of interest" description="Disordered" evidence="1">
    <location>
        <begin position="35"/>
        <end position="68"/>
    </location>
</feature>
<dbReference type="Gramene" id="GBG65665">
    <property type="protein sequence ID" value="GBG65665"/>
    <property type="gene ID" value="CBR_g51965"/>
</dbReference>
<evidence type="ECO:0000313" key="2">
    <source>
        <dbReference type="EMBL" id="GBG65665.1"/>
    </source>
</evidence>
<dbReference type="AlphaFoldDB" id="A0A388K6I8"/>
<comment type="caution">
    <text evidence="2">The sequence shown here is derived from an EMBL/GenBank/DDBJ whole genome shotgun (WGS) entry which is preliminary data.</text>
</comment>
<evidence type="ECO:0000256" key="1">
    <source>
        <dbReference type="SAM" id="MobiDB-lite"/>
    </source>
</evidence>